<gene>
    <name evidence="7" type="ORF">FDY95_17255</name>
</gene>
<keyword evidence="8" id="KW-1185">Reference proteome</keyword>
<dbReference type="PANTHER" id="PTHR37422:SF13">
    <property type="entry name" value="LIPOPOLYSACCHARIDE BIOSYNTHESIS PROTEIN PA4999-RELATED"/>
    <property type="match status" value="1"/>
</dbReference>
<evidence type="ECO:0000256" key="4">
    <source>
        <dbReference type="ARBA" id="ARBA00023136"/>
    </source>
</evidence>
<dbReference type="OrthoDB" id="1492360at2"/>
<dbReference type="InterPro" id="IPR007016">
    <property type="entry name" value="O-antigen_ligase-rel_domated"/>
</dbReference>
<feature type="transmembrane region" description="Helical" evidence="5">
    <location>
        <begin position="100"/>
        <end position="122"/>
    </location>
</feature>
<feature type="transmembrane region" description="Helical" evidence="5">
    <location>
        <begin position="200"/>
        <end position="218"/>
    </location>
</feature>
<organism evidence="7 8">
    <name type="scientific">Hymenobacter jeollabukensis</name>
    <dbReference type="NCBI Taxonomy" id="2025313"/>
    <lineage>
        <taxon>Bacteria</taxon>
        <taxon>Pseudomonadati</taxon>
        <taxon>Bacteroidota</taxon>
        <taxon>Cytophagia</taxon>
        <taxon>Cytophagales</taxon>
        <taxon>Hymenobacteraceae</taxon>
        <taxon>Hymenobacter</taxon>
    </lineage>
</organism>
<comment type="caution">
    <text evidence="7">The sequence shown here is derived from an EMBL/GenBank/DDBJ whole genome shotgun (WGS) entry which is preliminary data.</text>
</comment>
<keyword evidence="4 5" id="KW-0472">Membrane</keyword>
<evidence type="ECO:0000256" key="1">
    <source>
        <dbReference type="ARBA" id="ARBA00004141"/>
    </source>
</evidence>
<evidence type="ECO:0000256" key="5">
    <source>
        <dbReference type="SAM" id="Phobius"/>
    </source>
</evidence>
<dbReference type="Proteomes" id="UP000305517">
    <property type="component" value="Unassembled WGS sequence"/>
</dbReference>
<reference evidence="7 8" key="1">
    <citation type="submission" date="2019-05" db="EMBL/GenBank/DDBJ databases">
        <title>Hymenobacter edaphi sp. nov., isolated from abandoned arsenic-contaminated farmland soil.</title>
        <authorList>
            <person name="Nie L."/>
        </authorList>
    </citation>
    <scope>NUCLEOTIDE SEQUENCE [LARGE SCALE GENOMIC DNA]</scope>
    <source>
        <strain evidence="7 8">1-3-3-8</strain>
    </source>
</reference>
<feature type="transmembrane region" description="Helical" evidence="5">
    <location>
        <begin position="275"/>
        <end position="293"/>
    </location>
</feature>
<feature type="domain" description="O-antigen ligase-related" evidence="6">
    <location>
        <begin position="235"/>
        <end position="391"/>
    </location>
</feature>
<accession>A0A5R8WM51</accession>
<dbReference type="GO" id="GO:0016874">
    <property type="term" value="F:ligase activity"/>
    <property type="evidence" value="ECO:0007669"/>
    <property type="project" value="UniProtKB-KW"/>
</dbReference>
<protein>
    <submittedName>
        <fullName evidence="7">O-antigen ligase family protein</fullName>
    </submittedName>
</protein>
<evidence type="ECO:0000313" key="7">
    <source>
        <dbReference type="EMBL" id="TLM90462.1"/>
    </source>
</evidence>
<dbReference type="AlphaFoldDB" id="A0A5R8WM51"/>
<feature type="transmembrane region" description="Helical" evidence="5">
    <location>
        <begin position="432"/>
        <end position="449"/>
    </location>
</feature>
<keyword evidence="3 5" id="KW-1133">Transmembrane helix</keyword>
<feature type="transmembrane region" description="Helical" evidence="5">
    <location>
        <begin position="68"/>
        <end position="88"/>
    </location>
</feature>
<feature type="transmembrane region" description="Helical" evidence="5">
    <location>
        <begin position="375"/>
        <end position="396"/>
    </location>
</feature>
<comment type="subcellular location">
    <subcellularLocation>
        <location evidence="1">Membrane</location>
        <topology evidence="1">Multi-pass membrane protein</topology>
    </subcellularLocation>
</comment>
<keyword evidence="7" id="KW-0436">Ligase</keyword>
<dbReference type="Pfam" id="PF04932">
    <property type="entry name" value="Wzy_C"/>
    <property type="match status" value="1"/>
</dbReference>
<dbReference type="InterPro" id="IPR051533">
    <property type="entry name" value="WaaL-like"/>
</dbReference>
<evidence type="ECO:0000259" key="6">
    <source>
        <dbReference type="Pfam" id="PF04932"/>
    </source>
</evidence>
<sequence length="464" mass="51851">MGNAVPGKAGTKSVTCVSPKRAAVGMRSTSVSISAASSTSSWLTVGRIQTAAAISCGMVITGLFTFPFFRVLSSIGQGCLVLSALAYLAQFREVAQLRKWPVYFCFVLIFVMHLAAGLNTTAANAKEFWRDVVLQLPFLLLPLSFWILPPLRIDDLKRLYKLLLGVTTFSAFGSTIYYLLNADYINELYIHSKIMPTVPDHIRFSLLIVLSVAVGAVMLNRKVLTGWRRAAVMGATIFLAGFLHLLAVRSGLVALYVLAVVAIGYLLKKQAWRKAASVAALMVVLPVVSYFTLPTFYNKYHNTKDDASRVEQTHSANNYSLVGRVYSYQTALQVWKDNPLLGVGKADLRDEMAERYREFFPQIDTMHQIQPHNQFLLYLVAFGALGLALFIAAFYYPLWWARRRHAPMLVAQYLIVTLSFMVEPTMEGQTGLTFSLFFLLLPLSSVAECRKERGVRKGRQWRPA</sequence>
<proteinExistence type="predicted"/>
<dbReference type="EMBL" id="VAJM01000009">
    <property type="protein sequence ID" value="TLM90462.1"/>
    <property type="molecule type" value="Genomic_DNA"/>
</dbReference>
<feature type="transmembrane region" description="Helical" evidence="5">
    <location>
        <begin position="160"/>
        <end position="180"/>
    </location>
</feature>
<evidence type="ECO:0000256" key="3">
    <source>
        <dbReference type="ARBA" id="ARBA00022989"/>
    </source>
</evidence>
<keyword evidence="2 5" id="KW-0812">Transmembrane</keyword>
<feature type="transmembrane region" description="Helical" evidence="5">
    <location>
        <begin position="128"/>
        <end position="148"/>
    </location>
</feature>
<evidence type="ECO:0000313" key="8">
    <source>
        <dbReference type="Proteomes" id="UP000305517"/>
    </source>
</evidence>
<dbReference type="GO" id="GO:0016020">
    <property type="term" value="C:membrane"/>
    <property type="evidence" value="ECO:0007669"/>
    <property type="project" value="UniProtKB-SubCell"/>
</dbReference>
<name>A0A5R8WM51_9BACT</name>
<evidence type="ECO:0000256" key="2">
    <source>
        <dbReference type="ARBA" id="ARBA00022692"/>
    </source>
</evidence>
<dbReference type="PANTHER" id="PTHR37422">
    <property type="entry name" value="TEICHURONIC ACID BIOSYNTHESIS PROTEIN TUAE"/>
    <property type="match status" value="1"/>
</dbReference>